<dbReference type="Gene3D" id="1.10.510.10">
    <property type="entry name" value="Transferase(Phosphotransferase) domain 1"/>
    <property type="match status" value="1"/>
</dbReference>
<dbReference type="EMBL" id="CATQJA010002706">
    <property type="protein sequence ID" value="CAJ0585694.1"/>
    <property type="molecule type" value="Genomic_DNA"/>
</dbReference>
<accession>A0AA36GA06</accession>
<keyword evidence="11" id="KW-0809">Transit peptide</keyword>
<dbReference type="Pfam" id="PF00069">
    <property type="entry name" value="Pkinase"/>
    <property type="match status" value="1"/>
</dbReference>
<comment type="caution">
    <text evidence="16">The sequence shown here is derived from an EMBL/GenBank/DDBJ whole genome shotgun (WGS) entry which is preliminary data.</text>
</comment>
<feature type="domain" description="Protein kinase" evidence="15">
    <location>
        <begin position="133"/>
        <end position="472"/>
    </location>
</feature>
<dbReference type="GO" id="GO:0000422">
    <property type="term" value="P:autophagy of mitochondrion"/>
    <property type="evidence" value="ECO:0007669"/>
    <property type="project" value="TreeGrafter"/>
</dbReference>
<protein>
    <recommendedName>
        <fullName evidence="3">non-specific serine/threonine protein kinase</fullName>
        <ecNumber evidence="3">2.7.11.1</ecNumber>
    </recommendedName>
</protein>
<dbReference type="GO" id="GO:0005524">
    <property type="term" value="F:ATP binding"/>
    <property type="evidence" value="ECO:0007669"/>
    <property type="project" value="UniProtKB-KW"/>
</dbReference>
<keyword evidence="7" id="KW-0547">Nucleotide-binding</keyword>
<evidence type="ECO:0000313" key="17">
    <source>
        <dbReference type="Proteomes" id="UP001177023"/>
    </source>
</evidence>
<dbReference type="Proteomes" id="UP001177023">
    <property type="component" value="Unassembled WGS sequence"/>
</dbReference>
<keyword evidence="6" id="KW-0479">Metal-binding</keyword>
<keyword evidence="17" id="KW-1185">Reference proteome</keyword>
<keyword evidence="12" id="KW-0496">Mitochondrion</keyword>
<dbReference type="GO" id="GO:0090141">
    <property type="term" value="P:positive regulation of mitochondrial fission"/>
    <property type="evidence" value="ECO:0007669"/>
    <property type="project" value="TreeGrafter"/>
</dbReference>
<evidence type="ECO:0000256" key="13">
    <source>
        <dbReference type="ARBA" id="ARBA00047899"/>
    </source>
</evidence>
<dbReference type="SMART" id="SM00220">
    <property type="entry name" value="S_TKc"/>
    <property type="match status" value="1"/>
</dbReference>
<keyword evidence="10" id="KW-0460">Magnesium</keyword>
<keyword evidence="8" id="KW-0418">Kinase</keyword>
<sequence>MSMRRLAQVAWRFSFEIAQRARLLPRTVQPVGYVGTLVQTVAEPPLMSKNRAHRLIQMLLRHQRIITRPFVTLAQYRHRFTGTSRFQNFNRFRYKSFIKKVGVVERVRDVFGTNERYNPALRKEEFPEKLDAYEIGDFIAQGGNGAVYALRLKEPSALLRNATLRLDPGLAALPSTSQERGIARKRFPLALKLMFNYEHERRGDDHLWANMGAELVPLPPGALPKLRGRFRRFHPLPASHPNIVKMHTAFVDAMPILPDALARYPEAVPPIDIDPRTMFVVMKRYRMDLHEYMNIPGPLDTHKGTVMLAQLLEGVHFLHQSRVSQRDMKSDNILLEFDDYDEVPFLVISDFGCALAQDDWNVAYRSDEVDLGGNAATRAPEVIGAKPGPGAAVNFAAADLWASGGLAYEIYTRSNPFYSRLRSSTYREKELPVLPEAVPAAISSVIRAMLRRDPEHRVQPVVAADVVGMSLFRYGADVHGLVQKGLLGLQLDLVDNPVSKALKKLGERMERALDDVLMLATAETIFARFRADLSQAEAQVRATFLSRVERSDLRAALGYFMPPPQPFFPSTVPGQNPEARPQIAVN</sequence>
<organism evidence="16 17">
    <name type="scientific">Mesorhabditis spiculigera</name>
    <dbReference type="NCBI Taxonomy" id="96644"/>
    <lineage>
        <taxon>Eukaryota</taxon>
        <taxon>Metazoa</taxon>
        <taxon>Ecdysozoa</taxon>
        <taxon>Nematoda</taxon>
        <taxon>Chromadorea</taxon>
        <taxon>Rhabditida</taxon>
        <taxon>Rhabditina</taxon>
        <taxon>Rhabditomorpha</taxon>
        <taxon>Rhabditoidea</taxon>
        <taxon>Rhabditidae</taxon>
        <taxon>Mesorhabditinae</taxon>
        <taxon>Mesorhabditis</taxon>
    </lineage>
</organism>
<dbReference type="GO" id="GO:0042981">
    <property type="term" value="P:regulation of apoptotic process"/>
    <property type="evidence" value="ECO:0007669"/>
    <property type="project" value="TreeGrafter"/>
</dbReference>
<dbReference type="PROSITE" id="PS50011">
    <property type="entry name" value="PROTEIN_KINASE_DOM"/>
    <property type="match status" value="1"/>
</dbReference>
<dbReference type="InterPro" id="IPR000719">
    <property type="entry name" value="Prot_kinase_dom"/>
</dbReference>
<dbReference type="EC" id="2.7.11.1" evidence="3"/>
<evidence type="ECO:0000256" key="9">
    <source>
        <dbReference type="ARBA" id="ARBA00022840"/>
    </source>
</evidence>
<keyword evidence="5" id="KW-0808">Transferase</keyword>
<evidence type="ECO:0000259" key="15">
    <source>
        <dbReference type="PROSITE" id="PS50011"/>
    </source>
</evidence>
<dbReference type="AlphaFoldDB" id="A0AA36GA06"/>
<evidence type="ECO:0000256" key="1">
    <source>
        <dbReference type="ARBA" id="ARBA00001946"/>
    </source>
</evidence>
<dbReference type="SUPFAM" id="SSF56112">
    <property type="entry name" value="Protein kinase-like (PK-like)"/>
    <property type="match status" value="1"/>
</dbReference>
<dbReference type="PANTHER" id="PTHR22972:SF7">
    <property type="entry name" value="SERINE_THREONINE-PROTEIN KINASE PINK1, MITOCHONDRIAL"/>
    <property type="match status" value="1"/>
</dbReference>
<reference evidence="16" key="1">
    <citation type="submission" date="2023-06" db="EMBL/GenBank/DDBJ databases">
        <authorList>
            <person name="Delattre M."/>
        </authorList>
    </citation>
    <scope>NUCLEOTIDE SEQUENCE</scope>
    <source>
        <strain evidence="16">AF72</strain>
    </source>
</reference>
<keyword evidence="9" id="KW-0067">ATP-binding</keyword>
<evidence type="ECO:0000256" key="4">
    <source>
        <dbReference type="ARBA" id="ARBA00022527"/>
    </source>
</evidence>
<evidence type="ECO:0000256" key="11">
    <source>
        <dbReference type="ARBA" id="ARBA00022946"/>
    </source>
</evidence>
<evidence type="ECO:0000313" key="16">
    <source>
        <dbReference type="EMBL" id="CAJ0585694.1"/>
    </source>
</evidence>
<proteinExistence type="predicted"/>
<name>A0AA36GA06_9BILA</name>
<gene>
    <name evidence="16" type="ORF">MSPICULIGERA_LOCUS23706</name>
</gene>
<evidence type="ECO:0000256" key="2">
    <source>
        <dbReference type="ARBA" id="ARBA00004173"/>
    </source>
</evidence>
<dbReference type="PANTHER" id="PTHR22972">
    <property type="entry name" value="SERINE/THREONINE PROTEIN KINASE"/>
    <property type="match status" value="1"/>
</dbReference>
<comment type="cofactor">
    <cofactor evidence="1">
        <name>Mg(2+)</name>
        <dbReference type="ChEBI" id="CHEBI:18420"/>
    </cofactor>
</comment>
<evidence type="ECO:0000256" key="8">
    <source>
        <dbReference type="ARBA" id="ARBA00022777"/>
    </source>
</evidence>
<comment type="catalytic activity">
    <reaction evidence="14">
        <text>L-seryl-[protein] + ATP = O-phospho-L-seryl-[protein] + ADP + H(+)</text>
        <dbReference type="Rhea" id="RHEA:17989"/>
        <dbReference type="Rhea" id="RHEA-COMP:9863"/>
        <dbReference type="Rhea" id="RHEA-COMP:11604"/>
        <dbReference type="ChEBI" id="CHEBI:15378"/>
        <dbReference type="ChEBI" id="CHEBI:29999"/>
        <dbReference type="ChEBI" id="CHEBI:30616"/>
        <dbReference type="ChEBI" id="CHEBI:83421"/>
        <dbReference type="ChEBI" id="CHEBI:456216"/>
        <dbReference type="EC" id="2.7.11.1"/>
    </reaction>
</comment>
<keyword evidence="4" id="KW-0723">Serine/threonine-protein kinase</keyword>
<evidence type="ECO:0000256" key="12">
    <source>
        <dbReference type="ARBA" id="ARBA00023128"/>
    </source>
</evidence>
<dbReference type="GO" id="GO:0046872">
    <property type="term" value="F:metal ion binding"/>
    <property type="evidence" value="ECO:0007669"/>
    <property type="project" value="UniProtKB-KW"/>
</dbReference>
<feature type="non-terminal residue" evidence="16">
    <location>
        <position position="1"/>
    </location>
</feature>
<comment type="subcellular location">
    <subcellularLocation>
        <location evidence="2">Mitochondrion</location>
    </subcellularLocation>
</comment>
<dbReference type="GO" id="GO:0005739">
    <property type="term" value="C:mitochondrion"/>
    <property type="evidence" value="ECO:0007669"/>
    <property type="project" value="UniProtKB-SubCell"/>
</dbReference>
<evidence type="ECO:0000256" key="14">
    <source>
        <dbReference type="ARBA" id="ARBA00048679"/>
    </source>
</evidence>
<dbReference type="InterPro" id="IPR011009">
    <property type="entry name" value="Kinase-like_dom_sf"/>
</dbReference>
<evidence type="ECO:0000256" key="5">
    <source>
        <dbReference type="ARBA" id="ARBA00022679"/>
    </source>
</evidence>
<evidence type="ECO:0000256" key="7">
    <source>
        <dbReference type="ARBA" id="ARBA00022741"/>
    </source>
</evidence>
<dbReference type="InterPro" id="IPR051511">
    <property type="entry name" value="MitoQC_Scaffold_Kinases"/>
</dbReference>
<dbReference type="GO" id="GO:0004674">
    <property type="term" value="F:protein serine/threonine kinase activity"/>
    <property type="evidence" value="ECO:0007669"/>
    <property type="project" value="UniProtKB-KW"/>
</dbReference>
<evidence type="ECO:0000256" key="10">
    <source>
        <dbReference type="ARBA" id="ARBA00022842"/>
    </source>
</evidence>
<evidence type="ECO:0000256" key="3">
    <source>
        <dbReference type="ARBA" id="ARBA00012513"/>
    </source>
</evidence>
<comment type="catalytic activity">
    <reaction evidence="13">
        <text>L-threonyl-[protein] + ATP = O-phospho-L-threonyl-[protein] + ADP + H(+)</text>
        <dbReference type="Rhea" id="RHEA:46608"/>
        <dbReference type="Rhea" id="RHEA-COMP:11060"/>
        <dbReference type="Rhea" id="RHEA-COMP:11605"/>
        <dbReference type="ChEBI" id="CHEBI:15378"/>
        <dbReference type="ChEBI" id="CHEBI:30013"/>
        <dbReference type="ChEBI" id="CHEBI:30616"/>
        <dbReference type="ChEBI" id="CHEBI:61977"/>
        <dbReference type="ChEBI" id="CHEBI:456216"/>
        <dbReference type="EC" id="2.7.11.1"/>
    </reaction>
</comment>
<evidence type="ECO:0000256" key="6">
    <source>
        <dbReference type="ARBA" id="ARBA00022723"/>
    </source>
</evidence>